<dbReference type="Pfam" id="PF20803">
    <property type="entry name" value="PaaX_M"/>
    <property type="match status" value="1"/>
</dbReference>
<dbReference type="GO" id="GO:0006351">
    <property type="term" value="P:DNA-templated transcription"/>
    <property type="evidence" value="ECO:0007669"/>
    <property type="project" value="TreeGrafter"/>
</dbReference>
<proteinExistence type="predicted"/>
<evidence type="ECO:0000259" key="1">
    <source>
        <dbReference type="Pfam" id="PF20803"/>
    </source>
</evidence>
<evidence type="ECO:0000313" key="2">
    <source>
        <dbReference type="EMBL" id="OGE37669.1"/>
    </source>
</evidence>
<name>A0A1F5K9U6_9BACT</name>
<accession>A0A1F5K9U6</accession>
<feature type="domain" description="Transcriptional repressor PaaX-like central Cas2-like" evidence="1">
    <location>
        <begin position="91"/>
        <end position="163"/>
    </location>
</feature>
<protein>
    <recommendedName>
        <fullName evidence="1">Transcriptional repressor PaaX-like central Cas2-like domain-containing protein</fullName>
    </recommendedName>
</protein>
<dbReference type="EMBL" id="MFDE01000038">
    <property type="protein sequence ID" value="OGE37669.1"/>
    <property type="molecule type" value="Genomic_DNA"/>
</dbReference>
<comment type="caution">
    <text evidence="2">The sequence shown here is derived from an EMBL/GenBank/DDBJ whole genome shotgun (WGS) entry which is preliminary data.</text>
</comment>
<dbReference type="InterPro" id="IPR048846">
    <property type="entry name" value="PaaX-like_central"/>
</dbReference>
<dbReference type="Gene3D" id="3.30.70.2650">
    <property type="match status" value="1"/>
</dbReference>
<sequence>MNVITEEIMENLIDLVARPHRLVYGYFPKEYSRNSINKAVHRLTEKGYIQKGTMEDEICIKLTELGLKAFQGISERKIEKRFLNVKPKKFKWDGVWRVVIFDIPEENKRVRYVLRETLKILGFRPLQKSVWISKRNFTKEIRKWVKELKLSQYILIFETKDLGSGN</sequence>
<evidence type="ECO:0000313" key="3">
    <source>
        <dbReference type="Proteomes" id="UP000176527"/>
    </source>
</evidence>
<reference evidence="2 3" key="1">
    <citation type="journal article" date="2016" name="Nat. Commun.">
        <title>Thousands of microbial genomes shed light on interconnected biogeochemical processes in an aquifer system.</title>
        <authorList>
            <person name="Anantharaman K."/>
            <person name="Brown C.T."/>
            <person name="Hug L.A."/>
            <person name="Sharon I."/>
            <person name="Castelle C.J."/>
            <person name="Probst A.J."/>
            <person name="Thomas B.C."/>
            <person name="Singh A."/>
            <person name="Wilkins M.J."/>
            <person name="Karaoz U."/>
            <person name="Brodie E.L."/>
            <person name="Williams K.H."/>
            <person name="Hubbard S.S."/>
            <person name="Banfield J.F."/>
        </authorList>
    </citation>
    <scope>NUCLEOTIDE SEQUENCE [LARGE SCALE GENOMIC DNA]</scope>
</reference>
<dbReference type="PANTHER" id="PTHR30319">
    <property type="entry name" value="PHENYLACETIC ACID REGULATOR-RELATED TRANSCRIPTIONAL REPRESSOR"/>
    <property type="match status" value="1"/>
</dbReference>
<dbReference type="Proteomes" id="UP000176527">
    <property type="component" value="Unassembled WGS sequence"/>
</dbReference>
<organism evidence="2 3">
    <name type="scientific">Candidatus Daviesbacteria bacterium RIFCSPHIGHO2_12_FULL_37_11</name>
    <dbReference type="NCBI Taxonomy" id="1797777"/>
    <lineage>
        <taxon>Bacteria</taxon>
        <taxon>Candidatus Daviesiibacteriota</taxon>
    </lineage>
</organism>
<gene>
    <name evidence="2" type="ORF">A3F00_04425</name>
</gene>
<dbReference type="PANTHER" id="PTHR30319:SF1">
    <property type="entry name" value="TRANSCRIPTIONAL REPRESSOR PAAX"/>
    <property type="match status" value="1"/>
</dbReference>
<dbReference type="AlphaFoldDB" id="A0A1F5K9U6"/>